<evidence type="ECO:0000259" key="7">
    <source>
        <dbReference type="Pfam" id="PF02687"/>
    </source>
</evidence>
<comment type="caution">
    <text evidence="8">The sequence shown here is derived from an EMBL/GenBank/DDBJ whole genome shotgun (WGS) entry which is preliminary data.</text>
</comment>
<dbReference type="OrthoDB" id="5118998at2"/>
<keyword evidence="2" id="KW-1003">Cell membrane</keyword>
<feature type="transmembrane region" description="Helical" evidence="6">
    <location>
        <begin position="160"/>
        <end position="186"/>
    </location>
</feature>
<evidence type="ECO:0000256" key="6">
    <source>
        <dbReference type="SAM" id="Phobius"/>
    </source>
</evidence>
<keyword evidence="5 6" id="KW-0472">Membrane</keyword>
<keyword evidence="9" id="KW-1185">Reference proteome</keyword>
<dbReference type="EMBL" id="RKHQ01000001">
    <property type="protein sequence ID" value="ROR96385.1"/>
    <property type="molecule type" value="Genomic_DNA"/>
</dbReference>
<evidence type="ECO:0000256" key="2">
    <source>
        <dbReference type="ARBA" id="ARBA00022475"/>
    </source>
</evidence>
<proteinExistence type="predicted"/>
<evidence type="ECO:0000313" key="8">
    <source>
        <dbReference type="EMBL" id="ROR96385.1"/>
    </source>
</evidence>
<feature type="transmembrane region" description="Helical" evidence="6">
    <location>
        <begin position="330"/>
        <end position="349"/>
    </location>
</feature>
<feature type="transmembrane region" description="Helical" evidence="6">
    <location>
        <begin position="233"/>
        <end position="260"/>
    </location>
</feature>
<organism evidence="8 9">
    <name type="scientific">Salana multivorans</name>
    <dbReference type="NCBI Taxonomy" id="120377"/>
    <lineage>
        <taxon>Bacteria</taxon>
        <taxon>Bacillati</taxon>
        <taxon>Actinomycetota</taxon>
        <taxon>Actinomycetes</taxon>
        <taxon>Micrococcales</taxon>
        <taxon>Beutenbergiaceae</taxon>
        <taxon>Salana</taxon>
    </lineage>
</organism>
<protein>
    <recommendedName>
        <fullName evidence="7">ABC3 transporter permease C-terminal domain-containing protein</fullName>
    </recommendedName>
</protein>
<evidence type="ECO:0000256" key="3">
    <source>
        <dbReference type="ARBA" id="ARBA00022692"/>
    </source>
</evidence>
<reference evidence="8 9" key="1">
    <citation type="submission" date="2018-11" db="EMBL/GenBank/DDBJ databases">
        <title>Sequencing the genomes of 1000 actinobacteria strains.</title>
        <authorList>
            <person name="Klenk H.-P."/>
        </authorList>
    </citation>
    <scope>NUCLEOTIDE SEQUENCE [LARGE SCALE GENOMIC DNA]</scope>
    <source>
        <strain evidence="8 9">DSM 13521</strain>
    </source>
</reference>
<keyword evidence="4 6" id="KW-1133">Transmembrane helix</keyword>
<evidence type="ECO:0000256" key="4">
    <source>
        <dbReference type="ARBA" id="ARBA00022989"/>
    </source>
</evidence>
<feature type="transmembrane region" description="Helical" evidence="6">
    <location>
        <begin position="21"/>
        <end position="51"/>
    </location>
</feature>
<evidence type="ECO:0000313" key="9">
    <source>
        <dbReference type="Proteomes" id="UP000275356"/>
    </source>
</evidence>
<dbReference type="Pfam" id="PF02687">
    <property type="entry name" value="FtsX"/>
    <property type="match status" value="1"/>
</dbReference>
<feature type="transmembrane region" description="Helical" evidence="6">
    <location>
        <begin position="383"/>
        <end position="407"/>
    </location>
</feature>
<feature type="transmembrane region" description="Helical" evidence="6">
    <location>
        <begin position="288"/>
        <end position="310"/>
    </location>
</feature>
<accession>A0A3N2D9B9</accession>
<evidence type="ECO:0000256" key="1">
    <source>
        <dbReference type="ARBA" id="ARBA00004651"/>
    </source>
</evidence>
<feature type="transmembrane region" description="Helical" evidence="6">
    <location>
        <begin position="207"/>
        <end position="227"/>
    </location>
</feature>
<dbReference type="AlphaFoldDB" id="A0A3N2D9B9"/>
<comment type="subcellular location">
    <subcellularLocation>
        <location evidence="1">Cell membrane</location>
        <topology evidence="1">Multi-pass membrane protein</topology>
    </subcellularLocation>
</comment>
<name>A0A3N2D9B9_9MICO</name>
<dbReference type="GO" id="GO:0005886">
    <property type="term" value="C:plasma membrane"/>
    <property type="evidence" value="ECO:0007669"/>
    <property type="project" value="UniProtKB-SubCell"/>
</dbReference>
<gene>
    <name evidence="8" type="ORF">EDD28_0968</name>
</gene>
<dbReference type="InterPro" id="IPR003838">
    <property type="entry name" value="ABC3_permease_C"/>
</dbReference>
<evidence type="ECO:0000256" key="5">
    <source>
        <dbReference type="ARBA" id="ARBA00023136"/>
    </source>
</evidence>
<dbReference type="Proteomes" id="UP000275356">
    <property type="component" value="Unassembled WGS sequence"/>
</dbReference>
<feature type="transmembrane region" description="Helical" evidence="6">
    <location>
        <begin position="115"/>
        <end position="140"/>
    </location>
</feature>
<feature type="domain" description="ABC3 transporter permease C-terminal" evidence="7">
    <location>
        <begin position="89"/>
        <end position="189"/>
    </location>
</feature>
<feature type="transmembrane region" description="Helical" evidence="6">
    <location>
        <begin position="419"/>
        <end position="441"/>
    </location>
</feature>
<dbReference type="RefSeq" id="WP_123738572.1">
    <property type="nucleotide sequence ID" value="NZ_CALFQU010000004.1"/>
</dbReference>
<feature type="transmembrane region" description="Helical" evidence="6">
    <location>
        <begin position="71"/>
        <end position="94"/>
    </location>
</feature>
<sequence length="449" mass="46478">MSTLRLWALLRRRSRRDSRDPASLTSTLAVIAFAATTAVTLVVLGGLLAFIDRARAGVGSASYDGWVYVNFAVFAVILLLVPLSTLGGAAARLAMARRDARLATMRLVGATTTQVTLLTLLDAAVQALIGAAIGIGLYGALLPLVARLSFQDRTFDLAELWVGVPNVLLTVAGVLVIALVSAASSLQRVAVTPLGVATRQSPPALTWLRGLSVVVVVAAIVVVNQFAGAAGMVVIFVLMGFIGIGMFTLNLVGPWLLSLVARMVASRTRKVSTLLAARRVIDSPKTGWRSVGGVAIATFVAGVTSIIAIVPESMASSPDEAVFLRDIGTGGLLTLGIAGILAGVSTGVMQAGRVIDQRQEYANLVLAGTPRATLDGARFRETLIPLLTAVGTATVAILIFLVPILGMSAFAQPGVVLRYALSILAACALVLLGGAATRVVAHRMTAQAA</sequence>
<keyword evidence="3 6" id="KW-0812">Transmembrane</keyword>